<dbReference type="Proteomes" id="UP000539313">
    <property type="component" value="Unassembled WGS sequence"/>
</dbReference>
<sequence length="53" mass="6167">MGHAGDRAAVIYPHATDERHWEIADTLSDMARKELERRNRSGARRAHKRRRAS</sequence>
<reference evidence="1 2" key="1">
    <citation type="submission" date="2020-08" db="EMBL/GenBank/DDBJ databases">
        <title>Sequencing the genomes of 1000 actinobacteria strains.</title>
        <authorList>
            <person name="Klenk H.-P."/>
        </authorList>
    </citation>
    <scope>NUCLEOTIDE SEQUENCE [LARGE SCALE GENOMIC DNA]</scope>
    <source>
        <strain evidence="1 2">DSM 45823</strain>
    </source>
</reference>
<evidence type="ECO:0000313" key="2">
    <source>
        <dbReference type="Proteomes" id="UP000539313"/>
    </source>
</evidence>
<accession>A0A7W3MUP7</accession>
<keyword evidence="2" id="KW-1185">Reference proteome</keyword>
<gene>
    <name evidence="1" type="ORF">HNR21_001081</name>
</gene>
<proteinExistence type="predicted"/>
<name>A0A7W3MUP7_9ACTN</name>
<dbReference type="EMBL" id="JACJII010000001">
    <property type="protein sequence ID" value="MBA9002199.1"/>
    <property type="molecule type" value="Genomic_DNA"/>
</dbReference>
<protein>
    <submittedName>
        <fullName evidence="1">Uncharacterized protein</fullName>
    </submittedName>
</protein>
<dbReference type="AlphaFoldDB" id="A0A7W3MUP7"/>
<evidence type="ECO:0000313" key="1">
    <source>
        <dbReference type="EMBL" id="MBA9002199.1"/>
    </source>
</evidence>
<comment type="caution">
    <text evidence="1">The sequence shown here is derived from an EMBL/GenBank/DDBJ whole genome shotgun (WGS) entry which is preliminary data.</text>
</comment>
<organism evidence="1 2">
    <name type="scientific">Thermomonospora cellulosilytica</name>
    <dbReference type="NCBI Taxonomy" id="1411118"/>
    <lineage>
        <taxon>Bacteria</taxon>
        <taxon>Bacillati</taxon>
        <taxon>Actinomycetota</taxon>
        <taxon>Actinomycetes</taxon>
        <taxon>Streptosporangiales</taxon>
        <taxon>Thermomonosporaceae</taxon>
        <taxon>Thermomonospora</taxon>
    </lineage>
</organism>